<dbReference type="InterPro" id="IPR000326">
    <property type="entry name" value="PAP2/HPO"/>
</dbReference>
<comment type="subcellular location">
    <subcellularLocation>
        <location evidence="1">Cell membrane</location>
        <topology evidence="1">Multi-pass membrane protein</topology>
    </subcellularLocation>
</comment>
<evidence type="ECO:0000256" key="7">
    <source>
        <dbReference type="SAM" id="Phobius"/>
    </source>
</evidence>
<gene>
    <name evidence="9" type="ORF">NBH00_19125</name>
</gene>
<feature type="transmembrane region" description="Helical" evidence="7">
    <location>
        <begin position="443"/>
        <end position="461"/>
    </location>
</feature>
<name>A0ABY5DRB4_9ACTN</name>
<dbReference type="EMBL" id="CP098502">
    <property type="protein sequence ID" value="UTI63449.1"/>
    <property type="molecule type" value="Genomic_DNA"/>
</dbReference>
<evidence type="ECO:0000256" key="3">
    <source>
        <dbReference type="ARBA" id="ARBA00022475"/>
    </source>
</evidence>
<evidence type="ECO:0000313" key="10">
    <source>
        <dbReference type="Proteomes" id="UP001056035"/>
    </source>
</evidence>
<dbReference type="SUPFAM" id="SSF48317">
    <property type="entry name" value="Acid phosphatase/Vanadium-dependent haloperoxidase"/>
    <property type="match status" value="1"/>
</dbReference>
<feature type="transmembrane region" description="Helical" evidence="7">
    <location>
        <begin position="346"/>
        <end position="369"/>
    </location>
</feature>
<dbReference type="PANTHER" id="PTHR30353:SF15">
    <property type="entry name" value="INNER MEMBRANE PROTEIN YABI"/>
    <property type="match status" value="1"/>
</dbReference>
<proteinExistence type="inferred from homology"/>
<comment type="similarity">
    <text evidence="2">Belongs to the DedA family.</text>
</comment>
<evidence type="ECO:0000313" key="9">
    <source>
        <dbReference type="EMBL" id="UTI63449.1"/>
    </source>
</evidence>
<dbReference type="Pfam" id="PF09335">
    <property type="entry name" value="VTT_dom"/>
    <property type="match status" value="1"/>
</dbReference>
<dbReference type="RefSeq" id="WP_254570174.1">
    <property type="nucleotide sequence ID" value="NZ_CP098502.1"/>
</dbReference>
<reference evidence="9 10" key="1">
    <citation type="submission" date="2022-06" db="EMBL/GenBank/DDBJ databases">
        <title>Paraconexibacter antarcticus.</title>
        <authorList>
            <person name="Kim C.S."/>
        </authorList>
    </citation>
    <scope>NUCLEOTIDE SEQUENCE [LARGE SCALE GENOMIC DNA]</scope>
    <source>
        <strain evidence="9 10">02-257</strain>
    </source>
</reference>
<dbReference type="InterPro" id="IPR036938">
    <property type="entry name" value="PAP2/HPO_sf"/>
</dbReference>
<feature type="transmembrane region" description="Helical" evidence="7">
    <location>
        <begin position="28"/>
        <end position="46"/>
    </location>
</feature>
<evidence type="ECO:0000256" key="4">
    <source>
        <dbReference type="ARBA" id="ARBA00022692"/>
    </source>
</evidence>
<dbReference type="InterPro" id="IPR032816">
    <property type="entry name" value="VTT_dom"/>
</dbReference>
<dbReference type="Pfam" id="PF01569">
    <property type="entry name" value="PAP2"/>
    <property type="match status" value="1"/>
</dbReference>
<evidence type="ECO:0000256" key="5">
    <source>
        <dbReference type="ARBA" id="ARBA00022989"/>
    </source>
</evidence>
<keyword evidence="3" id="KW-1003">Cell membrane</keyword>
<feature type="transmembrane region" description="Helical" evidence="7">
    <location>
        <begin position="227"/>
        <end position="246"/>
    </location>
</feature>
<dbReference type="CDD" id="cd03392">
    <property type="entry name" value="PAP2_like_2"/>
    <property type="match status" value="1"/>
</dbReference>
<evidence type="ECO:0000256" key="2">
    <source>
        <dbReference type="ARBA" id="ARBA00010792"/>
    </source>
</evidence>
<feature type="transmembrane region" description="Helical" evidence="7">
    <location>
        <begin position="106"/>
        <end position="128"/>
    </location>
</feature>
<keyword evidence="4 7" id="KW-0812">Transmembrane</keyword>
<organism evidence="9 10">
    <name type="scientific">Paraconexibacter antarcticus</name>
    <dbReference type="NCBI Taxonomy" id="2949664"/>
    <lineage>
        <taxon>Bacteria</taxon>
        <taxon>Bacillati</taxon>
        <taxon>Actinomycetota</taxon>
        <taxon>Thermoleophilia</taxon>
        <taxon>Solirubrobacterales</taxon>
        <taxon>Paraconexibacteraceae</taxon>
        <taxon>Paraconexibacter</taxon>
    </lineage>
</organism>
<dbReference type="Gene3D" id="1.20.144.10">
    <property type="entry name" value="Phosphatidic acid phosphatase type 2/haloperoxidase"/>
    <property type="match status" value="1"/>
</dbReference>
<dbReference type="PANTHER" id="PTHR30353">
    <property type="entry name" value="INNER MEMBRANE PROTEIN DEDA-RELATED"/>
    <property type="match status" value="1"/>
</dbReference>
<sequence>MRPVWFVIAAAVLAALYRKRDHLEPTVRVGGLVVAAGCLVYGTGVVHLPKIDRALEDLGQALGPWTYVLVAVMAFLETGAFVGLLAPGETVILVGGVVAGQGEIDIVALIAIIWACAVAGDLTSFFIGRRLGRDFLVRHGPKVQITEPRIASTEAFFEKHGGKAIFLGRFVGLIRAVAPFLAGSSGMPLRRFAPYDILGAGIWGSTFAILGYVFWQSLGQVLAVAKQGSLALGGVIVLGTGVVWVVRRLRDDERREELRRRLDAHPVLGPLSRRLQRPARFAWNRLTPGDLGLELTTLLAVAAVGAFVCVGYAVSLTPGELTAGDRRGLSWADDIRTHGLDEAAKLITHLGTFPVVAPVVLLACVVLALRHKAVDALALAAGMALTSLGQHQLKALEGRPRPAGGLVETSGSSFPSGHAANAVAWVAVTVVLLRALPGLGARVALLVLSLGLAVAIGLTRIELRAHYFSDVAAGWGLGAAMFALSAMAALVVTYLRHNPEPTP</sequence>
<feature type="domain" description="Phosphatidic acid phosphatase type 2/haloperoxidase" evidence="8">
    <location>
        <begin position="373"/>
        <end position="486"/>
    </location>
</feature>
<evidence type="ECO:0000256" key="6">
    <source>
        <dbReference type="ARBA" id="ARBA00023136"/>
    </source>
</evidence>
<keyword evidence="5 7" id="KW-1133">Transmembrane helix</keyword>
<feature type="transmembrane region" description="Helical" evidence="7">
    <location>
        <begin position="197"/>
        <end position="215"/>
    </location>
</feature>
<accession>A0ABY5DRB4</accession>
<feature type="transmembrane region" description="Helical" evidence="7">
    <location>
        <begin position="295"/>
        <end position="314"/>
    </location>
</feature>
<evidence type="ECO:0000259" key="8">
    <source>
        <dbReference type="SMART" id="SM00014"/>
    </source>
</evidence>
<keyword evidence="10" id="KW-1185">Reference proteome</keyword>
<evidence type="ECO:0000256" key="1">
    <source>
        <dbReference type="ARBA" id="ARBA00004651"/>
    </source>
</evidence>
<dbReference type="SMART" id="SM00014">
    <property type="entry name" value="acidPPc"/>
    <property type="match status" value="1"/>
</dbReference>
<feature type="transmembrane region" description="Helical" evidence="7">
    <location>
        <begin position="67"/>
        <end position="86"/>
    </location>
</feature>
<protein>
    <submittedName>
        <fullName evidence="9">Bifunctional DedA family/phosphatase PAP2 family protein</fullName>
    </submittedName>
</protein>
<feature type="transmembrane region" description="Helical" evidence="7">
    <location>
        <begin position="473"/>
        <end position="495"/>
    </location>
</feature>
<dbReference type="InterPro" id="IPR032818">
    <property type="entry name" value="DedA-like"/>
</dbReference>
<keyword evidence="6 7" id="KW-0472">Membrane</keyword>
<dbReference type="Proteomes" id="UP001056035">
    <property type="component" value="Chromosome"/>
</dbReference>